<dbReference type="Gramene" id="PUZ55404">
    <property type="protein sequence ID" value="PUZ55404"/>
    <property type="gene ID" value="GQ55_5G209300"/>
</dbReference>
<evidence type="ECO:0000313" key="2">
    <source>
        <dbReference type="EMBL" id="PUZ55404.1"/>
    </source>
</evidence>
<gene>
    <name evidence="2" type="ORF">GQ55_5G209300</name>
</gene>
<accession>A0A2T7DIJ7</accession>
<dbReference type="AlphaFoldDB" id="A0A2T7DIJ7"/>
<evidence type="ECO:0000313" key="3">
    <source>
        <dbReference type="Proteomes" id="UP000244336"/>
    </source>
</evidence>
<feature type="region of interest" description="Disordered" evidence="1">
    <location>
        <begin position="193"/>
        <end position="218"/>
    </location>
</feature>
<name>A0A2T7DIJ7_9POAL</name>
<protein>
    <submittedName>
        <fullName evidence="2">Uncharacterized protein</fullName>
    </submittedName>
</protein>
<organism evidence="2 3">
    <name type="scientific">Panicum hallii var. hallii</name>
    <dbReference type="NCBI Taxonomy" id="1504633"/>
    <lineage>
        <taxon>Eukaryota</taxon>
        <taxon>Viridiplantae</taxon>
        <taxon>Streptophyta</taxon>
        <taxon>Embryophyta</taxon>
        <taxon>Tracheophyta</taxon>
        <taxon>Spermatophyta</taxon>
        <taxon>Magnoliopsida</taxon>
        <taxon>Liliopsida</taxon>
        <taxon>Poales</taxon>
        <taxon>Poaceae</taxon>
        <taxon>PACMAD clade</taxon>
        <taxon>Panicoideae</taxon>
        <taxon>Panicodae</taxon>
        <taxon>Paniceae</taxon>
        <taxon>Panicinae</taxon>
        <taxon>Panicum</taxon>
        <taxon>Panicum sect. Panicum</taxon>
    </lineage>
</organism>
<proteinExistence type="predicted"/>
<dbReference type="EMBL" id="CM009753">
    <property type="protein sequence ID" value="PUZ55404.1"/>
    <property type="molecule type" value="Genomic_DNA"/>
</dbReference>
<dbReference type="Proteomes" id="UP000244336">
    <property type="component" value="Chromosome 5"/>
</dbReference>
<keyword evidence="3" id="KW-1185">Reference proteome</keyword>
<sequence length="218" mass="22797">MSPKNFVRQISSRRLRVTRPSHGSGSSGASRPFRFPGALSRRIRPPRRQPAASSPLPRTPPGHHSIARAGAASVTPHTLPHKQACGHAIDAAPAPNAVTRCRPSLAAAPALTLRGRKWAKGGAKRKDATASGVQLAAPASVSARSARGRFALAASVERSGRAAGVLASDEVGYLRSFFSRSCKLSGATAPVPVQAHPRLSSPRPSHHHPPCEANLVSN</sequence>
<feature type="region of interest" description="Disordered" evidence="1">
    <location>
        <begin position="1"/>
        <end position="66"/>
    </location>
</feature>
<reference evidence="2 3" key="1">
    <citation type="submission" date="2018-04" db="EMBL/GenBank/DDBJ databases">
        <title>WGS assembly of Panicum hallii var. hallii HAL2.</title>
        <authorList>
            <person name="Lovell J."/>
            <person name="Jenkins J."/>
            <person name="Lowry D."/>
            <person name="Mamidi S."/>
            <person name="Sreedasyam A."/>
            <person name="Weng X."/>
            <person name="Barry K."/>
            <person name="Bonette J."/>
            <person name="Campitelli B."/>
            <person name="Daum C."/>
            <person name="Gordon S."/>
            <person name="Gould B."/>
            <person name="Lipzen A."/>
            <person name="MacQueen A."/>
            <person name="Palacio-Mejia J."/>
            <person name="Plott C."/>
            <person name="Shakirov E."/>
            <person name="Shu S."/>
            <person name="Yoshinaga Y."/>
            <person name="Zane M."/>
            <person name="Rokhsar D."/>
            <person name="Grimwood J."/>
            <person name="Schmutz J."/>
            <person name="Juenger T."/>
        </authorList>
    </citation>
    <scope>NUCLEOTIDE SEQUENCE [LARGE SCALE GENOMIC DNA]</scope>
    <source>
        <strain evidence="3">cv. HAL2</strain>
    </source>
</reference>
<evidence type="ECO:0000256" key="1">
    <source>
        <dbReference type="SAM" id="MobiDB-lite"/>
    </source>
</evidence>